<evidence type="ECO:0000256" key="7">
    <source>
        <dbReference type="ARBA" id="ARBA00038954"/>
    </source>
</evidence>
<evidence type="ECO:0000256" key="5">
    <source>
        <dbReference type="ARBA" id="ARBA00022833"/>
    </source>
</evidence>
<dbReference type="InterPro" id="IPR013154">
    <property type="entry name" value="ADH-like_N"/>
</dbReference>
<comment type="subunit">
    <text evidence="3">Homotetramer.</text>
</comment>
<dbReference type="STRING" id="401625.A0A0P1BNK4"/>
<proteinExistence type="inferred from homology"/>
<dbReference type="GO" id="GO:0008270">
    <property type="term" value="F:zinc ion binding"/>
    <property type="evidence" value="ECO:0007669"/>
    <property type="project" value="InterPro"/>
</dbReference>
<dbReference type="PROSITE" id="PS00059">
    <property type="entry name" value="ADH_ZINC"/>
    <property type="match status" value="1"/>
</dbReference>
<dbReference type="InterPro" id="IPR013149">
    <property type="entry name" value="ADH-like_C"/>
</dbReference>
<sequence>MPSVQELPPSFGEQAHMPGRKDRVHVLHTKRSLGSLEHMRIDRDSAPPVPPVPPVPAVTPAPKSSSKGHTVVMERRPSRAALRPSAKVTSCEEHYKNKTSMRSVFTDPAHRLYVDDAPLPKPLPDECVVRVRASGICGSDCTSWRKGSIGGHDVQAPLRLGHESAGEIVAVGSTVRNLKLGDRVCIEPGIACGTCRQCRSGWYNLCPQVKFISVAPCHGTLAEYVAHPASWLHKLSPDTDFREGALIEPMSIALASVRRADLKLGHSVAIIGAGSIGLMIYLLAKASGATPITLVDSSQARLDFAVSALGVRPSEVVRADPQGTPTAEAARIIESMSGTRPDIVFECTGFPGPVHVAIEALELGGVLTEVGIGANVDNLPFSDMLHRQIDLRFVMRANSCFEDCIKLLENGIVNPKPLVTHNYTLEEAPTAFAAASHPQAGAVKVHIVS</sequence>
<evidence type="ECO:0000256" key="8">
    <source>
        <dbReference type="ARBA" id="ARBA00039783"/>
    </source>
</evidence>
<dbReference type="GO" id="GO:0003939">
    <property type="term" value="F:L-iditol 2-dehydrogenase (NAD+) activity"/>
    <property type="evidence" value="ECO:0007669"/>
    <property type="project" value="TreeGrafter"/>
</dbReference>
<dbReference type="SUPFAM" id="SSF50129">
    <property type="entry name" value="GroES-like"/>
    <property type="match status" value="1"/>
</dbReference>
<evidence type="ECO:0000256" key="2">
    <source>
        <dbReference type="ARBA" id="ARBA00008072"/>
    </source>
</evidence>
<comment type="catalytic activity">
    <reaction evidence="9">
        <text>L-arabinitol + NAD(+) = L-xylulose + NADH + H(+)</text>
        <dbReference type="Rhea" id="RHEA:16381"/>
        <dbReference type="ChEBI" id="CHEBI:15378"/>
        <dbReference type="ChEBI" id="CHEBI:17399"/>
        <dbReference type="ChEBI" id="CHEBI:18403"/>
        <dbReference type="ChEBI" id="CHEBI:57540"/>
        <dbReference type="ChEBI" id="CHEBI:57945"/>
        <dbReference type="EC" id="1.1.1.12"/>
    </reaction>
</comment>
<protein>
    <recommendedName>
        <fullName evidence="8">L-arabinitol 4-dehydrogenase</fullName>
        <ecNumber evidence="7">1.1.1.12</ecNumber>
    </recommendedName>
</protein>
<keyword evidence="6" id="KW-0560">Oxidoreductase</keyword>
<dbReference type="EMBL" id="CCYA01000269">
    <property type="protein sequence ID" value="CEH18109.1"/>
    <property type="molecule type" value="Genomic_DNA"/>
</dbReference>
<evidence type="ECO:0000256" key="9">
    <source>
        <dbReference type="ARBA" id="ARBA00049317"/>
    </source>
</evidence>
<dbReference type="SUPFAM" id="SSF51735">
    <property type="entry name" value="NAD(P)-binding Rossmann-fold domains"/>
    <property type="match status" value="1"/>
</dbReference>
<feature type="region of interest" description="Disordered" evidence="11">
    <location>
        <begin position="41"/>
        <end position="78"/>
    </location>
</feature>
<evidence type="ECO:0000256" key="10">
    <source>
        <dbReference type="RuleBase" id="RU361277"/>
    </source>
</evidence>
<feature type="compositionally biased region" description="Pro residues" evidence="11">
    <location>
        <begin position="47"/>
        <end position="59"/>
    </location>
</feature>
<evidence type="ECO:0000256" key="6">
    <source>
        <dbReference type="ARBA" id="ARBA00023002"/>
    </source>
</evidence>
<dbReference type="GO" id="GO:0006062">
    <property type="term" value="P:sorbitol catabolic process"/>
    <property type="evidence" value="ECO:0007669"/>
    <property type="project" value="TreeGrafter"/>
</dbReference>
<dbReference type="InterPro" id="IPR020843">
    <property type="entry name" value="ER"/>
</dbReference>
<dbReference type="OrthoDB" id="2148442at2759"/>
<dbReference type="Gene3D" id="3.40.50.720">
    <property type="entry name" value="NAD(P)-binding Rossmann-like Domain"/>
    <property type="match status" value="1"/>
</dbReference>
<dbReference type="InterPro" id="IPR002328">
    <property type="entry name" value="ADH_Zn_CS"/>
</dbReference>
<dbReference type="Proteomes" id="UP000054845">
    <property type="component" value="Unassembled WGS sequence"/>
</dbReference>
<evidence type="ECO:0000313" key="13">
    <source>
        <dbReference type="EMBL" id="CEH18109.1"/>
    </source>
</evidence>
<dbReference type="EC" id="1.1.1.12" evidence="7"/>
<keyword evidence="4 10" id="KW-0479">Metal-binding</keyword>
<feature type="region of interest" description="Disordered" evidence="11">
    <location>
        <begin position="1"/>
        <end position="22"/>
    </location>
</feature>
<dbReference type="InterPro" id="IPR011032">
    <property type="entry name" value="GroES-like_sf"/>
</dbReference>
<dbReference type="InterPro" id="IPR045306">
    <property type="entry name" value="SDH-like"/>
</dbReference>
<dbReference type="InterPro" id="IPR036291">
    <property type="entry name" value="NAD(P)-bd_dom_sf"/>
</dbReference>
<dbReference type="CDD" id="cd05285">
    <property type="entry name" value="sorbitol_DH"/>
    <property type="match status" value="1"/>
</dbReference>
<evidence type="ECO:0000256" key="1">
    <source>
        <dbReference type="ARBA" id="ARBA00001947"/>
    </source>
</evidence>
<dbReference type="Pfam" id="PF00107">
    <property type="entry name" value="ADH_zinc_N"/>
    <property type="match status" value="1"/>
</dbReference>
<evidence type="ECO:0000259" key="12">
    <source>
        <dbReference type="SMART" id="SM00829"/>
    </source>
</evidence>
<feature type="domain" description="Enoyl reductase (ER)" evidence="12">
    <location>
        <begin position="109"/>
        <end position="447"/>
    </location>
</feature>
<dbReference type="Pfam" id="PF08240">
    <property type="entry name" value="ADH_N"/>
    <property type="match status" value="1"/>
</dbReference>
<keyword evidence="5 10" id="KW-0862">Zinc</keyword>
<evidence type="ECO:0000256" key="3">
    <source>
        <dbReference type="ARBA" id="ARBA00011881"/>
    </source>
</evidence>
<dbReference type="AlphaFoldDB" id="A0A0P1BNK4"/>
<dbReference type="PANTHER" id="PTHR43161:SF12">
    <property type="entry name" value="L-ARABINITOL 4-DEHYDROGENASE"/>
    <property type="match status" value="1"/>
</dbReference>
<dbReference type="PANTHER" id="PTHR43161">
    <property type="entry name" value="SORBITOL DEHYDROGENASE"/>
    <property type="match status" value="1"/>
</dbReference>
<dbReference type="GO" id="GO:0050019">
    <property type="term" value="F:L-arabinitol 4-dehydrogenase activity"/>
    <property type="evidence" value="ECO:0007669"/>
    <property type="project" value="UniProtKB-EC"/>
</dbReference>
<keyword evidence="14" id="KW-1185">Reference proteome</keyword>
<organism evidence="13 14">
    <name type="scientific">Ceraceosorus bombacis</name>
    <dbReference type="NCBI Taxonomy" id="401625"/>
    <lineage>
        <taxon>Eukaryota</taxon>
        <taxon>Fungi</taxon>
        <taxon>Dikarya</taxon>
        <taxon>Basidiomycota</taxon>
        <taxon>Ustilaginomycotina</taxon>
        <taxon>Exobasidiomycetes</taxon>
        <taxon>Ceraceosorales</taxon>
        <taxon>Ceraceosoraceae</taxon>
        <taxon>Ceraceosorus</taxon>
    </lineage>
</organism>
<name>A0A0P1BNK4_9BASI</name>
<reference evidence="13 14" key="1">
    <citation type="submission" date="2014-09" db="EMBL/GenBank/DDBJ databases">
        <authorList>
            <person name="Magalhaes I.L.F."/>
            <person name="Oliveira U."/>
            <person name="Santos F.R."/>
            <person name="Vidigal T.H.D.A."/>
            <person name="Brescovit A.D."/>
            <person name="Santos A.J."/>
        </authorList>
    </citation>
    <scope>NUCLEOTIDE SEQUENCE [LARGE SCALE GENOMIC DNA]</scope>
</reference>
<dbReference type="Gene3D" id="3.90.180.10">
    <property type="entry name" value="Medium-chain alcohol dehydrogenases, catalytic domain"/>
    <property type="match status" value="1"/>
</dbReference>
<evidence type="ECO:0000256" key="11">
    <source>
        <dbReference type="SAM" id="MobiDB-lite"/>
    </source>
</evidence>
<evidence type="ECO:0000256" key="4">
    <source>
        <dbReference type="ARBA" id="ARBA00022723"/>
    </source>
</evidence>
<dbReference type="SMART" id="SM00829">
    <property type="entry name" value="PKS_ER"/>
    <property type="match status" value="1"/>
</dbReference>
<evidence type="ECO:0000313" key="14">
    <source>
        <dbReference type="Proteomes" id="UP000054845"/>
    </source>
</evidence>
<comment type="similarity">
    <text evidence="2 10">Belongs to the zinc-containing alcohol dehydrogenase family.</text>
</comment>
<accession>A0A0P1BNK4</accession>
<comment type="cofactor">
    <cofactor evidence="1 10">
        <name>Zn(2+)</name>
        <dbReference type="ChEBI" id="CHEBI:29105"/>
    </cofactor>
</comment>